<feature type="non-terminal residue" evidence="3">
    <location>
        <position position="292"/>
    </location>
</feature>
<sequence length="292" mass="33728">MERRGFNVVVYLDDFLVIGETFNECRDAYNALINLLRRLGFSVNWKKVCDPTTRLTFLGTVIDTVAGTLSLEKQKMSALITCLKQYMARKRASRRQLESLAGKLVWASNVIPWGKTHVRPIFNAISTLKKAAHKCKLDSLRRDFLWWNKWLIAGNNTRLIWDFRPECRVFTVSSVFAGGAFHNGDWYYTNWEQDAPRLGASHINVKELAAIVLAAYRWGHLWSSCRVIVHTDSEVAMHILNKGASPNHMYHVRLRQQLDEEVVFWRSQLFAPSTKSTYKSHLRAYAKFCAEI</sequence>
<name>A0A2R2MML9_LINAN</name>
<dbReference type="Proteomes" id="UP000085678">
    <property type="component" value="Unplaced"/>
</dbReference>
<keyword evidence="2" id="KW-1185">Reference proteome</keyword>
<evidence type="ECO:0000313" key="2">
    <source>
        <dbReference type="Proteomes" id="UP000085678"/>
    </source>
</evidence>
<protein>
    <submittedName>
        <fullName evidence="3">Uncharacterized protein LOC112041917</fullName>
    </submittedName>
</protein>
<organism evidence="2 3">
    <name type="scientific">Lingula anatina</name>
    <name type="common">Brachiopod</name>
    <name type="synonym">Lingula unguis</name>
    <dbReference type="NCBI Taxonomy" id="7574"/>
    <lineage>
        <taxon>Eukaryota</taxon>
        <taxon>Metazoa</taxon>
        <taxon>Spiralia</taxon>
        <taxon>Lophotrochozoa</taxon>
        <taxon>Brachiopoda</taxon>
        <taxon>Linguliformea</taxon>
        <taxon>Lingulata</taxon>
        <taxon>Lingulida</taxon>
        <taxon>Linguloidea</taxon>
        <taxon>Lingulidae</taxon>
        <taxon>Lingula</taxon>
    </lineage>
</organism>
<dbReference type="InterPro" id="IPR052055">
    <property type="entry name" value="Hepadnavirus_pol/RT"/>
</dbReference>
<dbReference type="Gene3D" id="3.30.70.270">
    <property type="match status" value="1"/>
</dbReference>
<dbReference type="PROSITE" id="PS50878">
    <property type="entry name" value="RT_POL"/>
    <property type="match status" value="1"/>
</dbReference>
<dbReference type="InterPro" id="IPR043128">
    <property type="entry name" value="Rev_trsase/Diguanyl_cyclase"/>
</dbReference>
<feature type="domain" description="Reverse transcriptase" evidence="1">
    <location>
        <begin position="1"/>
        <end position="62"/>
    </location>
</feature>
<dbReference type="RefSeq" id="XP_023931439.1">
    <property type="nucleotide sequence ID" value="XM_024075671.1"/>
</dbReference>
<dbReference type="PANTHER" id="PTHR33050">
    <property type="entry name" value="REVERSE TRANSCRIPTASE DOMAIN-CONTAINING PROTEIN"/>
    <property type="match status" value="1"/>
</dbReference>
<evidence type="ECO:0000259" key="1">
    <source>
        <dbReference type="PROSITE" id="PS50878"/>
    </source>
</evidence>
<dbReference type="GeneID" id="112041917"/>
<dbReference type="OrthoDB" id="6109162at2759"/>
<dbReference type="InterPro" id="IPR043502">
    <property type="entry name" value="DNA/RNA_pol_sf"/>
</dbReference>
<dbReference type="KEGG" id="lak:112041917"/>
<dbReference type="InterPro" id="IPR000477">
    <property type="entry name" value="RT_dom"/>
</dbReference>
<evidence type="ECO:0000313" key="3">
    <source>
        <dbReference type="RefSeq" id="XP_023931439.1"/>
    </source>
</evidence>
<dbReference type="AlphaFoldDB" id="A0A2R2MML9"/>
<proteinExistence type="predicted"/>
<dbReference type="InParanoid" id="A0A2R2MML9"/>
<dbReference type="PANTHER" id="PTHR33050:SF8">
    <property type="entry name" value="REVERSE TRANSCRIPTASE DOMAIN-CONTAINING PROTEIN"/>
    <property type="match status" value="1"/>
</dbReference>
<reference evidence="3" key="1">
    <citation type="submission" date="2025-08" db="UniProtKB">
        <authorList>
            <consortium name="RefSeq"/>
        </authorList>
    </citation>
    <scope>IDENTIFICATION</scope>
    <source>
        <tissue evidence="3">Gonads</tissue>
    </source>
</reference>
<gene>
    <name evidence="3" type="primary">LOC112041917</name>
</gene>
<dbReference type="SUPFAM" id="SSF56672">
    <property type="entry name" value="DNA/RNA polymerases"/>
    <property type="match status" value="1"/>
</dbReference>
<accession>A0A2R2MML9</accession>